<accession>A0A9E2L7G8</accession>
<name>A0A9E2L7G8_9BACT</name>
<dbReference type="Pfam" id="PF16407">
    <property type="entry name" value="PKD_2"/>
    <property type="match status" value="1"/>
</dbReference>
<sequence length="562" mass="63270">MKNLIYMMLASMLLLTSCFEDEGNYDYAEVNPPHWLINPNNPVSIVARQGQDAVFDASKYFIWDKDSATRAQEVRFEWIVNDKVIGEGMVLKIPTEKLMEIAGVKEYSSTASTYGTFNVVEKSTGVKYMGKIQVWFYSKFSSDNWIIMTDKGGQVGLSAVRQKYSYVNGEEQVEYELIEDAFSETNPEMSLSGKPISMNWAFDKHISSQGSITVVTDQGGYELSAGDLSFYSKIEGEQFLDGTPANFNLVARADCDGNSTAQPATFLASKDGKVYSRVMSLNYLGGKYLSEPYYVDEKGYYITKFGNTLYDNPMIPCYDEKNRRIMMASVLTEQKTDENGNYFHVSVTRLKALTDTATYVPVNNMPEGTKVLYLGLTNHVPNSTRGCLHFTMVYNHPRETKTRISDFAVYVNTSNTNKGDYFSNTFKLEDVPQLDSTSCFLSSGVTYRFGYPSTDVAGRTTYYTVGNKIYYVQRIAYDMWGKEFKEFTLPKGVTINSRITCLALSFLTCNEFIVGCENGDLFVFDITALNAPKLLFQGNLGGKVMSARQLGLRRPTSDKFNN</sequence>
<reference evidence="1" key="1">
    <citation type="journal article" date="2021" name="PeerJ">
        <title>Extensive microbial diversity within the chicken gut microbiome revealed by metagenomics and culture.</title>
        <authorList>
            <person name="Gilroy R."/>
            <person name="Ravi A."/>
            <person name="Getino M."/>
            <person name="Pursley I."/>
            <person name="Horton D.L."/>
            <person name="Alikhan N.F."/>
            <person name="Baker D."/>
            <person name="Gharbi K."/>
            <person name="Hall N."/>
            <person name="Watson M."/>
            <person name="Adriaenssens E.M."/>
            <person name="Foster-Nyarko E."/>
            <person name="Jarju S."/>
            <person name="Secka A."/>
            <person name="Antonio M."/>
            <person name="Oren A."/>
            <person name="Chaudhuri R.R."/>
            <person name="La Ragione R."/>
            <person name="Hildebrand F."/>
            <person name="Pallen M.J."/>
        </authorList>
    </citation>
    <scope>NUCLEOTIDE SEQUENCE</scope>
    <source>
        <strain evidence="1">G3-2149</strain>
    </source>
</reference>
<evidence type="ECO:0000313" key="1">
    <source>
        <dbReference type="EMBL" id="MBU3853138.1"/>
    </source>
</evidence>
<dbReference type="AlphaFoldDB" id="A0A9E2L7G8"/>
<dbReference type="InterPro" id="IPR032183">
    <property type="entry name" value="PKD-like"/>
</dbReference>
<reference evidence="1" key="2">
    <citation type="submission" date="2021-04" db="EMBL/GenBank/DDBJ databases">
        <authorList>
            <person name="Gilroy R."/>
        </authorList>
    </citation>
    <scope>NUCLEOTIDE SEQUENCE</scope>
    <source>
        <strain evidence="1">G3-2149</strain>
    </source>
</reference>
<comment type="caution">
    <text evidence="1">The sequence shown here is derived from an EMBL/GenBank/DDBJ whole genome shotgun (WGS) entry which is preliminary data.</text>
</comment>
<proteinExistence type="predicted"/>
<gene>
    <name evidence="1" type="ORF">H9789_04870</name>
</gene>
<evidence type="ECO:0008006" key="3">
    <source>
        <dbReference type="Google" id="ProtNLM"/>
    </source>
</evidence>
<dbReference type="Proteomes" id="UP000823865">
    <property type="component" value="Unassembled WGS sequence"/>
</dbReference>
<evidence type="ECO:0000313" key="2">
    <source>
        <dbReference type="Proteomes" id="UP000823865"/>
    </source>
</evidence>
<organism evidence="1 2">
    <name type="scientific">Candidatus Paraprevotella stercoravium</name>
    <dbReference type="NCBI Taxonomy" id="2838725"/>
    <lineage>
        <taxon>Bacteria</taxon>
        <taxon>Pseudomonadati</taxon>
        <taxon>Bacteroidota</taxon>
        <taxon>Bacteroidia</taxon>
        <taxon>Bacteroidales</taxon>
        <taxon>Prevotellaceae</taxon>
        <taxon>Paraprevotella</taxon>
    </lineage>
</organism>
<protein>
    <recommendedName>
        <fullName evidence="3">Lipoprotein</fullName>
    </recommendedName>
</protein>
<dbReference type="EMBL" id="JAHLFU010000091">
    <property type="protein sequence ID" value="MBU3853138.1"/>
    <property type="molecule type" value="Genomic_DNA"/>
</dbReference>
<dbReference type="PROSITE" id="PS51257">
    <property type="entry name" value="PROKAR_LIPOPROTEIN"/>
    <property type="match status" value="1"/>
</dbReference>